<feature type="non-terminal residue" evidence="2">
    <location>
        <position position="41"/>
    </location>
</feature>
<feature type="compositionally biased region" description="Basic residues" evidence="1">
    <location>
        <begin position="32"/>
        <end position="41"/>
    </location>
</feature>
<feature type="non-terminal residue" evidence="2">
    <location>
        <position position="1"/>
    </location>
</feature>
<evidence type="ECO:0000313" key="3">
    <source>
        <dbReference type="Proteomes" id="UP000789508"/>
    </source>
</evidence>
<evidence type="ECO:0000256" key="1">
    <source>
        <dbReference type="SAM" id="MobiDB-lite"/>
    </source>
</evidence>
<sequence length="41" mass="4809">ETLTKKPRRPQESYTPKKLEENSRNLVAKETSKKKAKVKTH</sequence>
<reference evidence="2" key="1">
    <citation type="submission" date="2021-06" db="EMBL/GenBank/DDBJ databases">
        <authorList>
            <person name="Kallberg Y."/>
            <person name="Tangrot J."/>
            <person name="Rosling A."/>
        </authorList>
    </citation>
    <scope>NUCLEOTIDE SEQUENCE</scope>
    <source>
        <strain evidence="2">FL130A</strain>
    </source>
</reference>
<dbReference type="EMBL" id="CAJVPS010038695">
    <property type="protein sequence ID" value="CAG8747565.1"/>
    <property type="molecule type" value="Genomic_DNA"/>
</dbReference>
<evidence type="ECO:0000313" key="2">
    <source>
        <dbReference type="EMBL" id="CAG8747565.1"/>
    </source>
</evidence>
<dbReference type="Proteomes" id="UP000789508">
    <property type="component" value="Unassembled WGS sequence"/>
</dbReference>
<accession>A0A9N9IRV8</accession>
<feature type="region of interest" description="Disordered" evidence="1">
    <location>
        <begin position="1"/>
        <end position="41"/>
    </location>
</feature>
<gene>
    <name evidence="2" type="ORF">ALEPTO_LOCUS13179</name>
</gene>
<proteinExistence type="predicted"/>
<dbReference type="AlphaFoldDB" id="A0A9N9IRV8"/>
<name>A0A9N9IRV8_9GLOM</name>
<keyword evidence="3" id="KW-1185">Reference proteome</keyword>
<feature type="compositionally biased region" description="Basic and acidic residues" evidence="1">
    <location>
        <begin position="9"/>
        <end position="23"/>
    </location>
</feature>
<organism evidence="2 3">
    <name type="scientific">Ambispora leptoticha</name>
    <dbReference type="NCBI Taxonomy" id="144679"/>
    <lineage>
        <taxon>Eukaryota</taxon>
        <taxon>Fungi</taxon>
        <taxon>Fungi incertae sedis</taxon>
        <taxon>Mucoromycota</taxon>
        <taxon>Glomeromycotina</taxon>
        <taxon>Glomeromycetes</taxon>
        <taxon>Archaeosporales</taxon>
        <taxon>Ambisporaceae</taxon>
        <taxon>Ambispora</taxon>
    </lineage>
</organism>
<comment type="caution">
    <text evidence="2">The sequence shown here is derived from an EMBL/GenBank/DDBJ whole genome shotgun (WGS) entry which is preliminary data.</text>
</comment>
<protein>
    <submittedName>
        <fullName evidence="2">7637_t:CDS:1</fullName>
    </submittedName>
</protein>